<dbReference type="Pfam" id="PF07136">
    <property type="entry name" value="DUF1385"/>
    <property type="match status" value="1"/>
</dbReference>
<dbReference type="PANTHER" id="PTHR42867:SF1">
    <property type="entry name" value="MEMBRANE PROTEIN-RELATED"/>
    <property type="match status" value="1"/>
</dbReference>
<feature type="transmembrane region" description="Helical" evidence="1">
    <location>
        <begin position="101"/>
        <end position="129"/>
    </location>
</feature>
<accession>X1C7P0</accession>
<dbReference type="AlphaFoldDB" id="X1C7P0"/>
<gene>
    <name evidence="2" type="ORF">S01H4_42003</name>
</gene>
<protein>
    <recommendedName>
        <fullName evidence="3">DUF1385 domain-containing protein</fullName>
    </recommendedName>
</protein>
<comment type="caution">
    <text evidence="2">The sequence shown here is derived from an EMBL/GenBank/DDBJ whole genome shotgun (WGS) entry which is preliminary data.</text>
</comment>
<dbReference type="InterPro" id="IPR010787">
    <property type="entry name" value="DUF1385"/>
</dbReference>
<keyword evidence="1" id="KW-0812">Transmembrane</keyword>
<reference evidence="2" key="1">
    <citation type="journal article" date="2014" name="Front. Microbiol.">
        <title>High frequency of phylogenetically diverse reductive dehalogenase-homologous genes in deep subseafloor sedimentary metagenomes.</title>
        <authorList>
            <person name="Kawai M."/>
            <person name="Futagami T."/>
            <person name="Toyoda A."/>
            <person name="Takaki Y."/>
            <person name="Nishi S."/>
            <person name="Hori S."/>
            <person name="Arai W."/>
            <person name="Tsubouchi T."/>
            <person name="Morono Y."/>
            <person name="Uchiyama I."/>
            <person name="Ito T."/>
            <person name="Fujiyama A."/>
            <person name="Inagaki F."/>
            <person name="Takami H."/>
        </authorList>
    </citation>
    <scope>NUCLEOTIDE SEQUENCE</scope>
    <source>
        <strain evidence="2">Expedition CK06-06</strain>
    </source>
</reference>
<dbReference type="EMBL" id="BART01023022">
    <property type="protein sequence ID" value="GAH03397.1"/>
    <property type="molecule type" value="Genomic_DNA"/>
</dbReference>
<keyword evidence="1" id="KW-0472">Membrane</keyword>
<evidence type="ECO:0000313" key="2">
    <source>
        <dbReference type="EMBL" id="GAH03397.1"/>
    </source>
</evidence>
<dbReference type="PANTHER" id="PTHR42867">
    <property type="entry name" value="MEMBRANE PROTEIN-RELATED"/>
    <property type="match status" value="1"/>
</dbReference>
<organism evidence="2">
    <name type="scientific">marine sediment metagenome</name>
    <dbReference type="NCBI Taxonomy" id="412755"/>
    <lineage>
        <taxon>unclassified sequences</taxon>
        <taxon>metagenomes</taxon>
        <taxon>ecological metagenomes</taxon>
    </lineage>
</organism>
<feature type="non-terminal residue" evidence="2">
    <location>
        <position position="1"/>
    </location>
</feature>
<sequence>EMRVRVGGQAVIEGVMMRTPNALAIAIRKEDGEILVKKESLPSRHLLLKKPISRGAIALWEALVIGYKALAFSAQKNVSVNSDVKSEQKVDKKEERKISGLALGVTMIFALGLAILFFNLLPAFITNLFQIKSSILFNLVDGLIRLFFFFGYLLAISQLKDVKRLFAYHGAEHKAVYTYEAGEDLTIANARDKSTLHPRCGIN</sequence>
<name>X1C7P0_9ZZZZ</name>
<keyword evidence="1" id="KW-1133">Transmembrane helix</keyword>
<feature type="transmembrane region" description="Helical" evidence="1">
    <location>
        <begin position="135"/>
        <end position="155"/>
    </location>
</feature>
<proteinExistence type="predicted"/>
<evidence type="ECO:0000256" key="1">
    <source>
        <dbReference type="SAM" id="Phobius"/>
    </source>
</evidence>
<evidence type="ECO:0008006" key="3">
    <source>
        <dbReference type="Google" id="ProtNLM"/>
    </source>
</evidence>